<dbReference type="Pfam" id="PF01535">
    <property type="entry name" value="PPR"/>
    <property type="match status" value="7"/>
</dbReference>
<feature type="repeat" description="PPR" evidence="3">
    <location>
        <begin position="455"/>
        <end position="489"/>
    </location>
</feature>
<evidence type="ECO:0000256" key="1">
    <source>
        <dbReference type="ARBA" id="ARBA00006643"/>
    </source>
</evidence>
<evidence type="ECO:0000256" key="3">
    <source>
        <dbReference type="PROSITE-ProRule" id="PRU00708"/>
    </source>
</evidence>
<dbReference type="Proteomes" id="UP000541444">
    <property type="component" value="Unassembled WGS sequence"/>
</dbReference>
<dbReference type="Pfam" id="PF13041">
    <property type="entry name" value="PPR_2"/>
    <property type="match status" value="3"/>
</dbReference>
<dbReference type="InterPro" id="IPR032867">
    <property type="entry name" value="DYW_dom"/>
</dbReference>
<keyword evidence="2" id="KW-0677">Repeat</keyword>
<dbReference type="Pfam" id="PF14432">
    <property type="entry name" value="DYW_deaminase"/>
    <property type="match status" value="1"/>
</dbReference>
<dbReference type="InterPro" id="IPR011990">
    <property type="entry name" value="TPR-like_helical_dom_sf"/>
</dbReference>
<feature type="repeat" description="PPR" evidence="3">
    <location>
        <begin position="117"/>
        <end position="151"/>
    </location>
</feature>
<feature type="repeat" description="PPR" evidence="3">
    <location>
        <begin position="47"/>
        <end position="81"/>
    </location>
</feature>
<feature type="repeat" description="PPR" evidence="3">
    <location>
        <begin position="251"/>
        <end position="285"/>
    </location>
</feature>
<evidence type="ECO:0000313" key="6">
    <source>
        <dbReference type="Proteomes" id="UP000541444"/>
    </source>
</evidence>
<comment type="caution">
    <text evidence="5">The sequence shown here is derived from an EMBL/GenBank/DDBJ whole genome shotgun (WGS) entry which is preliminary data.</text>
</comment>
<reference evidence="5 6" key="1">
    <citation type="journal article" date="2020" name="IScience">
        <title>Genome Sequencing of the Endangered Kingdonia uniflora (Circaeasteraceae, Ranunculales) Reveals Potential Mechanisms of Evolutionary Specialization.</title>
        <authorList>
            <person name="Sun Y."/>
            <person name="Deng T."/>
            <person name="Zhang A."/>
            <person name="Moore M.J."/>
            <person name="Landis J.B."/>
            <person name="Lin N."/>
            <person name="Zhang H."/>
            <person name="Zhang X."/>
            <person name="Huang J."/>
            <person name="Zhang X."/>
            <person name="Sun H."/>
            <person name="Wang H."/>
        </authorList>
    </citation>
    <scope>NUCLEOTIDE SEQUENCE [LARGE SCALE GENOMIC DNA]</scope>
    <source>
        <strain evidence="5">TB1705</strain>
        <tissue evidence="5">Leaf</tissue>
    </source>
</reference>
<dbReference type="NCBIfam" id="TIGR00756">
    <property type="entry name" value="PPR"/>
    <property type="match status" value="4"/>
</dbReference>
<dbReference type="InterPro" id="IPR046848">
    <property type="entry name" value="E_motif"/>
</dbReference>
<dbReference type="GO" id="GO:0003729">
    <property type="term" value="F:mRNA binding"/>
    <property type="evidence" value="ECO:0007669"/>
    <property type="project" value="UniProtKB-ARBA"/>
</dbReference>
<feature type="domain" description="DYW" evidence="4">
    <location>
        <begin position="771"/>
        <end position="863"/>
    </location>
</feature>
<name>A0A7J7N3Z8_9MAGN</name>
<dbReference type="PANTHER" id="PTHR24015:SF1903">
    <property type="entry name" value="OS05G0305300 PROTEIN"/>
    <property type="match status" value="1"/>
</dbReference>
<protein>
    <recommendedName>
        <fullName evidence="4">DYW domain-containing protein</fullName>
    </recommendedName>
</protein>
<dbReference type="FunFam" id="1.25.40.10:FF:000344">
    <property type="entry name" value="Pentatricopeptide repeat-containing protein"/>
    <property type="match status" value="1"/>
</dbReference>
<dbReference type="OrthoDB" id="1859983at2759"/>
<dbReference type="InterPro" id="IPR046960">
    <property type="entry name" value="PPR_At4g14850-like_plant"/>
</dbReference>
<dbReference type="AlphaFoldDB" id="A0A7J7N3Z8"/>
<dbReference type="GO" id="GO:0008270">
    <property type="term" value="F:zinc ion binding"/>
    <property type="evidence" value="ECO:0007669"/>
    <property type="project" value="InterPro"/>
</dbReference>
<keyword evidence="6" id="KW-1185">Reference proteome</keyword>
<dbReference type="FunFam" id="1.25.40.10:FF:000361">
    <property type="entry name" value="Pentatricopeptide repeat-containing protein chloroplastic"/>
    <property type="match status" value="2"/>
</dbReference>
<dbReference type="PANTHER" id="PTHR24015">
    <property type="entry name" value="OS07G0578800 PROTEIN-RELATED"/>
    <property type="match status" value="1"/>
</dbReference>
<dbReference type="Pfam" id="PF20431">
    <property type="entry name" value="E_motif"/>
    <property type="match status" value="1"/>
</dbReference>
<evidence type="ECO:0000259" key="4">
    <source>
        <dbReference type="Pfam" id="PF14432"/>
    </source>
</evidence>
<evidence type="ECO:0000256" key="2">
    <source>
        <dbReference type="ARBA" id="ARBA00022737"/>
    </source>
</evidence>
<sequence length="863" mass="97189">MGRKVHDFISKNCNNDFVISTRLITMYAMCGVPLESRFVFDHLERRNLYQWNALISGYTRNDLWGEAVLLFVELLVGENTPDNYTFPCVIKACGGLSCLVLGQAVHGMLIKLGLDSDMYACNSLIAMYGKCGCISDSVKVFDKIAVRNLVSWNAMICGFSENGLKEESFIAFREVLMGEGDLRPDVATLVTILPVCASDGELDMGMVIHGLAVRLGLDHEVMVNNALIDMYVKCGCISDARILFDKSVSQNEVSWNVMINGYSREGNVYGTFCLLREMQMEGETMRANAITILNVLPMCLEQSQLRSLKELYGYTFRNGFEYDEMVANAFVAAYAKCGAFTSASNVFYGMEIRTVSSWNALIGGYAQNGDPRMAMESFVEMTSLGLDPDWFTIGSLLLACSHLKSLNDGKVIHGFVVRNGLGVDSFIGISLLSLYIRCREPLHARIVFDGMEERNLVSWNAMIAGYSQNELPYSVIDLFCKMQQDRIQPSEIAIMSMFTACAQLSALRIGKEVHCFALKENFVEYDFVSSSIIDMYAKSGCIEHSRRVFDKFSFKDLVSWTVMITEYGIHGRGEKAIELFEKMKREGFNPDGLTFIGLLMACSHAGLVEEGLKYFSGMLEEHNIEPKLEHFACMVDMLGRAGHLDYATRLIEEMTEEPDSGIWGALLSACRIHSDMDLGEKVSKKLLELDPNQAENYVLVSNLFAGSGRWDDVRRVRGKMKEMGLSKDARRSWIDVDGKVYNFLIGDDKLPESEKLHETWRELEQKIVRIGYIPDTVSVLHELDEEEKVNILRGHSEKLAIAYGLLKTTKGTTLRIYKNLRICGDCHNAAKLVSKVVHREIIVRDNKCFHHFREGQCSCGDYW</sequence>
<feature type="repeat" description="PPR" evidence="3">
    <location>
        <begin position="556"/>
        <end position="590"/>
    </location>
</feature>
<organism evidence="5 6">
    <name type="scientific">Kingdonia uniflora</name>
    <dbReference type="NCBI Taxonomy" id="39325"/>
    <lineage>
        <taxon>Eukaryota</taxon>
        <taxon>Viridiplantae</taxon>
        <taxon>Streptophyta</taxon>
        <taxon>Embryophyta</taxon>
        <taxon>Tracheophyta</taxon>
        <taxon>Spermatophyta</taxon>
        <taxon>Magnoliopsida</taxon>
        <taxon>Ranunculales</taxon>
        <taxon>Circaeasteraceae</taxon>
        <taxon>Kingdonia</taxon>
    </lineage>
</organism>
<dbReference type="FunFam" id="1.25.40.10:FF:000690">
    <property type="entry name" value="Pentatricopeptide repeat-containing protein"/>
    <property type="match status" value="1"/>
</dbReference>
<dbReference type="Gene3D" id="1.25.40.10">
    <property type="entry name" value="Tetratricopeptide repeat domain"/>
    <property type="match status" value="6"/>
</dbReference>
<dbReference type="PROSITE" id="PS51375">
    <property type="entry name" value="PPR"/>
    <property type="match status" value="6"/>
</dbReference>
<gene>
    <name evidence="5" type="ORF">GIB67_026655</name>
</gene>
<comment type="similarity">
    <text evidence="1">Belongs to the PPR family. PCMP-H subfamily.</text>
</comment>
<dbReference type="InterPro" id="IPR002885">
    <property type="entry name" value="PPR_rpt"/>
</dbReference>
<accession>A0A7J7N3Z8</accession>
<feature type="repeat" description="PPR" evidence="3">
    <location>
        <begin position="354"/>
        <end position="388"/>
    </location>
</feature>
<proteinExistence type="inferred from homology"/>
<evidence type="ECO:0000313" key="5">
    <source>
        <dbReference type="EMBL" id="KAF6161853.1"/>
    </source>
</evidence>
<dbReference type="EMBL" id="JACGCM010001078">
    <property type="protein sequence ID" value="KAF6161853.1"/>
    <property type="molecule type" value="Genomic_DNA"/>
</dbReference>
<dbReference type="GO" id="GO:0009451">
    <property type="term" value="P:RNA modification"/>
    <property type="evidence" value="ECO:0007669"/>
    <property type="project" value="InterPro"/>
</dbReference>